<dbReference type="Proteomes" id="UP000050471">
    <property type="component" value="Unassembled WGS sequence"/>
</dbReference>
<dbReference type="AlphaFoldDB" id="A0A0P7J5Z9"/>
<comment type="caution">
    <text evidence="1">The sequence shown here is derived from an EMBL/GenBank/DDBJ whole genome shotgun (WGS) entry which is preliminary data.</text>
</comment>
<gene>
    <name evidence="1" type="ORF">AKJ29_13050</name>
</gene>
<dbReference type="PIRSF" id="PIRSF032025">
    <property type="entry name" value="UCP032025"/>
    <property type="match status" value="1"/>
</dbReference>
<dbReference type="RefSeq" id="WP_055190026.1">
    <property type="nucleotide sequence ID" value="NZ_FPBS01000037.1"/>
</dbReference>
<dbReference type="InterPro" id="IPR008320">
    <property type="entry name" value="UCP032025"/>
</dbReference>
<proteinExistence type="predicted"/>
<dbReference type="Pfam" id="PF07370">
    <property type="entry name" value="DUF1489"/>
    <property type="match status" value="1"/>
</dbReference>
<evidence type="ECO:0000313" key="1">
    <source>
        <dbReference type="EMBL" id="KPN63558.1"/>
    </source>
</evidence>
<organism evidence="1 2">
    <name type="scientific">Aliiroseovarius crassostreae</name>
    <dbReference type="NCBI Taxonomy" id="154981"/>
    <lineage>
        <taxon>Bacteria</taxon>
        <taxon>Pseudomonadati</taxon>
        <taxon>Pseudomonadota</taxon>
        <taxon>Alphaproteobacteria</taxon>
        <taxon>Rhodobacterales</taxon>
        <taxon>Paracoccaceae</taxon>
        <taxon>Aliiroseovarius</taxon>
    </lineage>
</organism>
<dbReference type="STRING" id="154981.AKJ29_13050"/>
<reference evidence="1 2" key="1">
    <citation type="submission" date="2015-09" db="EMBL/GenBank/DDBJ databases">
        <title>Draft genome sequence of Aliiroseovarius crassostreae CV919-312TSm, the causative agent of Roseovarius Oyster Disease (formerly Juvenile Oyster Disease).</title>
        <authorList>
            <person name="Kessner L."/>
            <person name="Spinard E."/>
            <person name="Nelson D."/>
        </authorList>
    </citation>
    <scope>NUCLEOTIDE SEQUENCE [LARGE SCALE GENOMIC DNA]</scope>
    <source>
        <strain evidence="1 2">CV919-312</strain>
    </source>
</reference>
<name>A0A0P7J5Z9_9RHOB</name>
<dbReference type="OrthoDB" id="9798292at2"/>
<dbReference type="EMBL" id="LKBA01000006">
    <property type="protein sequence ID" value="KPN63558.1"/>
    <property type="molecule type" value="Genomic_DNA"/>
</dbReference>
<evidence type="ECO:0000313" key="2">
    <source>
        <dbReference type="Proteomes" id="UP000050471"/>
    </source>
</evidence>
<protein>
    <submittedName>
        <fullName evidence="1">Lysophospholipase</fullName>
    </submittedName>
</protein>
<accession>A0A0P7J5Z9</accession>
<sequence length="142" mass="16057">MGHINLLKLCVGAEKVEDLEAWQAMRRGESGRPNPMHVTRMWPKRESELINGGSLYWVFKGQVLARQEVIRLEEVIGQDGIRRCGIVLSNDVIRTEAQPRRAFQGWRYLKPEDAPRDLPEARAGDDELPAELASALADIGIR</sequence>
<keyword evidence="2" id="KW-1185">Reference proteome</keyword>